<dbReference type="Gramene" id="ORUFI08G09150.1">
    <property type="protein sequence ID" value="ORUFI08G09150.1"/>
    <property type="gene ID" value="ORUFI08G09150"/>
</dbReference>
<accession>A0A0E0QGF1</accession>
<keyword evidence="2" id="KW-1185">Reference proteome</keyword>
<dbReference type="HOGENOM" id="CLU_1996378_0_0_1"/>
<reference evidence="1" key="2">
    <citation type="submission" date="2015-06" db="UniProtKB">
        <authorList>
            <consortium name="EnsemblPlants"/>
        </authorList>
    </citation>
    <scope>IDENTIFICATION</scope>
</reference>
<proteinExistence type="predicted"/>
<evidence type="ECO:0000313" key="2">
    <source>
        <dbReference type="Proteomes" id="UP000008022"/>
    </source>
</evidence>
<dbReference type="EnsemblPlants" id="ORUFI08G09150.1">
    <property type="protein sequence ID" value="ORUFI08G09150.1"/>
    <property type="gene ID" value="ORUFI08G09150"/>
</dbReference>
<evidence type="ECO:0000313" key="1">
    <source>
        <dbReference type="EnsemblPlants" id="ORUFI08G09150.1"/>
    </source>
</evidence>
<organism evidence="1 2">
    <name type="scientific">Oryza rufipogon</name>
    <name type="common">Brownbeard rice</name>
    <name type="synonym">Asian wild rice</name>
    <dbReference type="NCBI Taxonomy" id="4529"/>
    <lineage>
        <taxon>Eukaryota</taxon>
        <taxon>Viridiplantae</taxon>
        <taxon>Streptophyta</taxon>
        <taxon>Embryophyta</taxon>
        <taxon>Tracheophyta</taxon>
        <taxon>Spermatophyta</taxon>
        <taxon>Magnoliopsida</taxon>
        <taxon>Liliopsida</taxon>
        <taxon>Poales</taxon>
        <taxon>Poaceae</taxon>
        <taxon>BOP clade</taxon>
        <taxon>Oryzoideae</taxon>
        <taxon>Oryzeae</taxon>
        <taxon>Oryzinae</taxon>
        <taxon>Oryza</taxon>
    </lineage>
</organism>
<dbReference type="AlphaFoldDB" id="A0A0E0QGF1"/>
<protein>
    <submittedName>
        <fullName evidence="1">Uncharacterized protein</fullName>
    </submittedName>
</protein>
<dbReference type="Proteomes" id="UP000008022">
    <property type="component" value="Unassembled WGS sequence"/>
</dbReference>
<reference evidence="2" key="1">
    <citation type="submission" date="2013-06" db="EMBL/GenBank/DDBJ databases">
        <authorList>
            <person name="Zhao Q."/>
        </authorList>
    </citation>
    <scope>NUCLEOTIDE SEQUENCE</scope>
    <source>
        <strain evidence="2">cv. W1943</strain>
    </source>
</reference>
<name>A0A0E0QGF1_ORYRU</name>
<sequence length="125" mass="13443">MELYRDYVGASTLTSESWTESGDFTCSRYGAISCCVLSIDDSKLEMSLLGKALSQAVKKGASTLTRESWTDTGGFTCSRHGAIVLHACCRSMTATLERINDVTVAADHGIEENMTYEATAPVTSV</sequence>